<protein>
    <recommendedName>
        <fullName evidence="4">Secreted protein</fullName>
    </recommendedName>
</protein>
<accession>A0A0K8PKZ5</accession>
<gene>
    <name evidence="2" type="ORF">SAZU_2826</name>
</gene>
<sequence>MREKLPAVALAAIALVGVVAPSATAAPPALPLPLPAAGVEPLVSEGIGIEGPLINNVNLPTLK</sequence>
<dbReference type="PATRIC" id="fig|146537.3.peg.2979"/>
<feature type="chain" id="PRO_5005514141" description="Secreted protein" evidence="1">
    <location>
        <begin position="26"/>
        <end position="63"/>
    </location>
</feature>
<dbReference type="AlphaFoldDB" id="A0A0K8PKZ5"/>
<dbReference type="RefSeq" id="WP_059417278.1">
    <property type="nucleotide sequence ID" value="NZ_DF968249.1"/>
</dbReference>
<evidence type="ECO:0000256" key="1">
    <source>
        <dbReference type="SAM" id="SignalP"/>
    </source>
</evidence>
<feature type="signal peptide" evidence="1">
    <location>
        <begin position="1"/>
        <end position="25"/>
    </location>
</feature>
<dbReference type="EMBL" id="DF968249">
    <property type="protein sequence ID" value="GAP48089.1"/>
    <property type="molecule type" value="Genomic_DNA"/>
</dbReference>
<dbReference type="Proteomes" id="UP000053859">
    <property type="component" value="Unassembled WGS sequence"/>
</dbReference>
<evidence type="ECO:0008006" key="4">
    <source>
        <dbReference type="Google" id="ProtNLM"/>
    </source>
</evidence>
<proteinExistence type="predicted"/>
<evidence type="ECO:0000313" key="3">
    <source>
        <dbReference type="Proteomes" id="UP000053859"/>
    </source>
</evidence>
<keyword evidence="1" id="KW-0732">Signal</keyword>
<evidence type="ECO:0000313" key="2">
    <source>
        <dbReference type="EMBL" id="GAP48089.1"/>
    </source>
</evidence>
<reference evidence="2" key="1">
    <citation type="journal article" date="2015" name="Genome Announc.">
        <title>Draft Genome Sequence of Thiostrepton-Producing Streptomyces azureus ATCC 14921.</title>
        <authorList>
            <person name="Sakihara K."/>
            <person name="Maeda J."/>
            <person name="Tashiro K."/>
            <person name="Fujino Y."/>
            <person name="Kuhara S."/>
            <person name="Ohshima T."/>
            <person name="Ogata S."/>
            <person name="Doi K."/>
        </authorList>
    </citation>
    <scope>NUCLEOTIDE SEQUENCE [LARGE SCALE GENOMIC DNA]</scope>
    <source>
        <strain evidence="2">ATCC14921</strain>
    </source>
</reference>
<keyword evidence="3" id="KW-1185">Reference proteome</keyword>
<organism evidence="2 3">
    <name type="scientific">Streptomyces azureus</name>
    <dbReference type="NCBI Taxonomy" id="146537"/>
    <lineage>
        <taxon>Bacteria</taxon>
        <taxon>Bacillati</taxon>
        <taxon>Actinomycetota</taxon>
        <taxon>Actinomycetes</taxon>
        <taxon>Kitasatosporales</taxon>
        <taxon>Streptomycetaceae</taxon>
        <taxon>Streptomyces</taxon>
    </lineage>
</organism>
<name>A0A0K8PKZ5_STRAJ</name>